<dbReference type="Gene3D" id="1.10.10.10">
    <property type="entry name" value="Winged helix-like DNA-binding domain superfamily/Winged helix DNA-binding domain"/>
    <property type="match status" value="1"/>
</dbReference>
<protein>
    <submittedName>
        <fullName evidence="6">Hypothetical transcription regulator</fullName>
    </submittedName>
</protein>
<dbReference type="SUPFAM" id="SSF46785">
    <property type="entry name" value="Winged helix' DNA-binding domain"/>
    <property type="match status" value="1"/>
</dbReference>
<sequence length="334" mass="38100">MLDKAVFFLHVVRSGSLSEAAKQYGISPSAGSRWLNELEEKMGVSLVKRTTRKISPTQAGLHLFEQFSTINNQINDVFNEVQNLSHEDKGTIKIASTPLFAKHYLSQIIGEYVHENPFINFVVIETAFDVDHVHDVDFAIRANATYRGFQNKDSLLVKRTLLREPLTVCCSPSYIKKYGEPIYPYDLTQHLCLYATTLVGGNKWIFEQDGEYNTVEISQTVEADDSEILKNIALAGGGIAYLPYSLIQRSVAQGKLVPILNNYISSEFELSLYFKPRKHMPARCANFKDFLIQRVEEISLEKKERKKERKERKGEVLKPEWRTLALTRSNSNIT</sequence>
<evidence type="ECO:0000256" key="3">
    <source>
        <dbReference type="ARBA" id="ARBA00023125"/>
    </source>
</evidence>
<dbReference type="InterPro" id="IPR058163">
    <property type="entry name" value="LysR-type_TF_proteobact-type"/>
</dbReference>
<evidence type="ECO:0000313" key="6">
    <source>
        <dbReference type="EMBL" id="CAG23425.1"/>
    </source>
</evidence>
<dbReference type="STRING" id="298386.PBPRB1563"/>
<evidence type="ECO:0000256" key="1">
    <source>
        <dbReference type="ARBA" id="ARBA00009437"/>
    </source>
</evidence>
<dbReference type="Pfam" id="PF00126">
    <property type="entry name" value="HTH_1"/>
    <property type="match status" value="1"/>
</dbReference>
<evidence type="ECO:0000313" key="7">
    <source>
        <dbReference type="Proteomes" id="UP000000593"/>
    </source>
</evidence>
<proteinExistence type="inferred from homology"/>
<dbReference type="InterPro" id="IPR036390">
    <property type="entry name" value="WH_DNA-bd_sf"/>
</dbReference>
<dbReference type="KEGG" id="ppr:PBPRB1563"/>
<keyword evidence="3" id="KW-0238">DNA-binding</keyword>
<comment type="similarity">
    <text evidence="1">Belongs to the LysR transcriptional regulatory family.</text>
</comment>
<keyword evidence="4" id="KW-0804">Transcription</keyword>
<keyword evidence="2" id="KW-0805">Transcription regulation</keyword>
<reference evidence="7" key="1">
    <citation type="journal article" date="2005" name="Science">
        <title>Life at depth: Photobacterium profundum genome sequence and expression analysis.</title>
        <authorList>
            <person name="Vezzi A."/>
            <person name="Campanaro S."/>
            <person name="D'Angelo M."/>
            <person name="Simonato F."/>
            <person name="Vitulo N."/>
            <person name="Lauro F.M."/>
            <person name="Cestaro A."/>
            <person name="Malacrida G."/>
            <person name="Simionati B."/>
            <person name="Cannata N."/>
            <person name="Romualdi C."/>
            <person name="Bartlett D.H."/>
            <person name="Valle G."/>
        </authorList>
    </citation>
    <scope>NUCLEOTIDE SEQUENCE [LARGE SCALE GENOMIC DNA]</scope>
    <source>
        <strain evidence="7">ATCC BAA-1253 / SS9</strain>
    </source>
</reference>
<dbReference type="InterPro" id="IPR000847">
    <property type="entry name" value="LysR_HTH_N"/>
</dbReference>
<dbReference type="InterPro" id="IPR005119">
    <property type="entry name" value="LysR_subst-bd"/>
</dbReference>
<dbReference type="PANTHER" id="PTHR30537">
    <property type="entry name" value="HTH-TYPE TRANSCRIPTIONAL REGULATOR"/>
    <property type="match status" value="1"/>
</dbReference>
<organism evidence="6 7">
    <name type="scientific">Photobacterium profundum (strain SS9)</name>
    <dbReference type="NCBI Taxonomy" id="298386"/>
    <lineage>
        <taxon>Bacteria</taxon>
        <taxon>Pseudomonadati</taxon>
        <taxon>Pseudomonadota</taxon>
        <taxon>Gammaproteobacteria</taxon>
        <taxon>Vibrionales</taxon>
        <taxon>Vibrionaceae</taxon>
        <taxon>Photobacterium</taxon>
    </lineage>
</organism>
<dbReference type="GO" id="GO:0043565">
    <property type="term" value="F:sequence-specific DNA binding"/>
    <property type="evidence" value="ECO:0007669"/>
    <property type="project" value="TreeGrafter"/>
</dbReference>
<dbReference type="GO" id="GO:0003700">
    <property type="term" value="F:DNA-binding transcription factor activity"/>
    <property type="evidence" value="ECO:0007669"/>
    <property type="project" value="InterPro"/>
</dbReference>
<dbReference type="PROSITE" id="PS50931">
    <property type="entry name" value="HTH_LYSR"/>
    <property type="match status" value="1"/>
</dbReference>
<dbReference type="AlphaFoldDB" id="Q6LH05"/>
<dbReference type="InterPro" id="IPR036388">
    <property type="entry name" value="WH-like_DNA-bd_sf"/>
</dbReference>
<evidence type="ECO:0000256" key="4">
    <source>
        <dbReference type="ARBA" id="ARBA00023163"/>
    </source>
</evidence>
<keyword evidence="7" id="KW-1185">Reference proteome</keyword>
<gene>
    <name evidence="6" type="ordered locus">PBPRB1563</name>
</gene>
<name>Q6LH05_PHOPR</name>
<dbReference type="GO" id="GO:0006351">
    <property type="term" value="P:DNA-templated transcription"/>
    <property type="evidence" value="ECO:0007669"/>
    <property type="project" value="TreeGrafter"/>
</dbReference>
<dbReference type="Proteomes" id="UP000000593">
    <property type="component" value="Chromosome 2"/>
</dbReference>
<dbReference type="RefSeq" id="WP_011221583.1">
    <property type="nucleotide sequence ID" value="NC_006371.1"/>
</dbReference>
<dbReference type="SUPFAM" id="SSF53850">
    <property type="entry name" value="Periplasmic binding protein-like II"/>
    <property type="match status" value="1"/>
</dbReference>
<dbReference type="PANTHER" id="PTHR30537:SF5">
    <property type="entry name" value="HTH-TYPE TRANSCRIPTIONAL ACTIVATOR TTDR-RELATED"/>
    <property type="match status" value="1"/>
</dbReference>
<dbReference type="CDD" id="cd08422">
    <property type="entry name" value="PBP2_CrgA_like"/>
    <property type="match status" value="1"/>
</dbReference>
<dbReference type="HOGENOM" id="CLU_039613_16_2_6"/>
<evidence type="ECO:0000259" key="5">
    <source>
        <dbReference type="PROSITE" id="PS50931"/>
    </source>
</evidence>
<accession>Q6LH05</accession>
<feature type="domain" description="HTH lysR-type" evidence="5">
    <location>
        <begin position="1"/>
        <end position="57"/>
    </location>
</feature>
<dbReference type="Gene3D" id="3.40.190.290">
    <property type="match status" value="1"/>
</dbReference>
<dbReference type="eggNOG" id="COG0583">
    <property type="taxonomic scope" value="Bacteria"/>
</dbReference>
<dbReference type="Pfam" id="PF03466">
    <property type="entry name" value="LysR_substrate"/>
    <property type="match status" value="1"/>
</dbReference>
<dbReference type="EMBL" id="CR378679">
    <property type="protein sequence ID" value="CAG23425.1"/>
    <property type="molecule type" value="Genomic_DNA"/>
</dbReference>
<evidence type="ECO:0000256" key="2">
    <source>
        <dbReference type="ARBA" id="ARBA00023015"/>
    </source>
</evidence>